<protein>
    <submittedName>
        <fullName evidence="4">Proline-rich receptor-like protein kinase PERK4</fullName>
    </submittedName>
</protein>
<dbReference type="Gene3D" id="3.30.200.20">
    <property type="entry name" value="Phosphorylase Kinase, domain 1"/>
    <property type="match status" value="1"/>
</dbReference>
<dbReference type="InterPro" id="IPR000719">
    <property type="entry name" value="Prot_kinase_dom"/>
</dbReference>
<evidence type="ECO:0000259" key="2">
    <source>
        <dbReference type="PROSITE" id="PS50011"/>
    </source>
</evidence>
<evidence type="ECO:0000313" key="5">
    <source>
        <dbReference type="Proteomes" id="UP001237642"/>
    </source>
</evidence>
<dbReference type="GO" id="GO:0005524">
    <property type="term" value="F:ATP binding"/>
    <property type="evidence" value="ECO:0007669"/>
    <property type="project" value="InterPro"/>
</dbReference>
<dbReference type="SUPFAM" id="SSF56112">
    <property type="entry name" value="Protein kinase-like (PK-like)"/>
    <property type="match status" value="1"/>
</dbReference>
<dbReference type="PANTHER" id="PTHR47987">
    <property type="entry name" value="OS08G0249100 PROTEIN"/>
    <property type="match status" value="1"/>
</dbReference>
<gene>
    <name evidence="4" type="ORF">POM88_013922</name>
</gene>
<keyword evidence="4" id="KW-0808">Transferase</keyword>
<dbReference type="GO" id="GO:0004672">
    <property type="term" value="F:protein kinase activity"/>
    <property type="evidence" value="ECO:0007669"/>
    <property type="project" value="InterPro"/>
</dbReference>
<dbReference type="GO" id="GO:0003700">
    <property type="term" value="F:DNA-binding transcription factor activity"/>
    <property type="evidence" value="ECO:0007669"/>
    <property type="project" value="InterPro"/>
</dbReference>
<dbReference type="CDD" id="cd00293">
    <property type="entry name" value="USP-like"/>
    <property type="match status" value="1"/>
</dbReference>
<dbReference type="InterPro" id="IPR006016">
    <property type="entry name" value="UspA"/>
</dbReference>
<dbReference type="PANTHER" id="PTHR47987:SF11">
    <property type="entry name" value="RECEPTOR-LIKE CYTOSOLIC SERINE_THREONINE-PROTEIN KINASE RBK1 ISOFORM X1"/>
    <property type="match status" value="1"/>
</dbReference>
<keyword evidence="5" id="KW-1185">Reference proteome</keyword>
<organism evidence="4 5">
    <name type="scientific">Heracleum sosnowskyi</name>
    <dbReference type="NCBI Taxonomy" id="360622"/>
    <lineage>
        <taxon>Eukaryota</taxon>
        <taxon>Viridiplantae</taxon>
        <taxon>Streptophyta</taxon>
        <taxon>Embryophyta</taxon>
        <taxon>Tracheophyta</taxon>
        <taxon>Spermatophyta</taxon>
        <taxon>Magnoliopsida</taxon>
        <taxon>eudicotyledons</taxon>
        <taxon>Gunneridae</taxon>
        <taxon>Pentapetalae</taxon>
        <taxon>asterids</taxon>
        <taxon>campanulids</taxon>
        <taxon>Apiales</taxon>
        <taxon>Apiaceae</taxon>
        <taxon>Apioideae</taxon>
        <taxon>apioid superclade</taxon>
        <taxon>Tordylieae</taxon>
        <taxon>Tordyliinae</taxon>
        <taxon>Heracleum</taxon>
    </lineage>
</organism>
<dbReference type="Pfam" id="PF00069">
    <property type="entry name" value="Pkinase"/>
    <property type="match status" value="1"/>
</dbReference>
<keyword evidence="4" id="KW-0418">Kinase</keyword>
<proteinExistence type="predicted"/>
<dbReference type="InterPro" id="IPR004827">
    <property type="entry name" value="bZIP"/>
</dbReference>
<dbReference type="InterPro" id="IPR046347">
    <property type="entry name" value="bZIP_sf"/>
</dbReference>
<dbReference type="SUPFAM" id="SSF52402">
    <property type="entry name" value="Adenine nucleotide alpha hydrolases-like"/>
    <property type="match status" value="1"/>
</dbReference>
<dbReference type="CDD" id="cd14686">
    <property type="entry name" value="bZIP"/>
    <property type="match status" value="1"/>
</dbReference>
<evidence type="ECO:0000313" key="4">
    <source>
        <dbReference type="EMBL" id="KAK1394866.1"/>
    </source>
</evidence>
<feature type="region of interest" description="Disordered" evidence="1">
    <location>
        <begin position="744"/>
        <end position="778"/>
    </location>
</feature>
<feature type="domain" description="Protein kinase" evidence="2">
    <location>
        <begin position="323"/>
        <end position="600"/>
    </location>
</feature>
<dbReference type="PROSITE" id="PS00108">
    <property type="entry name" value="PROTEIN_KINASE_ST"/>
    <property type="match status" value="1"/>
</dbReference>
<dbReference type="SUPFAM" id="SSF57959">
    <property type="entry name" value="Leucine zipper domain"/>
    <property type="match status" value="1"/>
</dbReference>
<evidence type="ECO:0000259" key="3">
    <source>
        <dbReference type="PROSITE" id="PS50217"/>
    </source>
</evidence>
<accession>A0AAD8J050</accession>
<sequence>MTVEDVSKKHVLVGIRFDEHAKELLDWAILKVAEEGDSVTALHVCQDSDTEMKTSLDGCLNDYEGLCNEKKIHLTGVVLRGSSIRKVLVREAKSRGAMTLVVGISKPHTIGRRTSLAKHCARKLPLTTGVVAVHNGKVIFRRFSTSKIPSFGDPRPSFNFRETPSCKDAGSEFDESEAPSTLIESDWTKDEEVCSLDMHRKSLSLISTSSDCPQQMPGWPLLRAVSKVSPPAYETREMSVVQWVLNLPSRSSPGTPGSNSSLNSTSSEIFLGRGSSNLANKSESKDSWKGSYELPEAIEILKTNSSGCRWFTYEVLKTSTSQYSPDCIIGKGGSNSVYKGILPEGKMVAVKLLNSSREAWKDFCQEVDIMTFLNHKNITPLLGVCVEENNLISVYDYMAGGNLEDNLHSTDINESVLSWEVRYNVAVGIAEALNHIHNECPQPIIHRDVKSSNILLTEDYKPLLSDFGLAIWGPTNSSFLTHTDVLGTFGYLAPEYFMYGKVSDKIDVYSFGVVLLELLSGKRAIAYKSLRSPESLVMWAKPILESGDVISILDPNLGKDFNKDQVELMALAAVLCLTRAARLRPNMSQILKILRGEKDVETQSEDQNDCDKQSSIDDEVYQESIAESHLSLAILDLDKDSTSLLLNLYLLCTCFSSGFFLFCGLSMVMEAGELDFTNHELICGSNVGDIGDLPNDCSMDGFLDDFLKDTHACTHAHTCNPPGPDSSHTHTCYHVHTKIMPASSEDVAPSDDTAESADKKSKKRPLGNREAVRKYREKKKARVASLEDEVVRLRAINQQLAKRLQGQAVLEAESARLKCLLVDIRGRIEGEIGSFPYQKSAKTGDIYQTPITPNMPSAYLMNPCNLQCDDQVYCLRPGEESRNAINAVLNDQGVAGCDFENVQCLGTQNFASDELPGCELGSGVPAINISAANKRKGGARAARAV</sequence>
<comment type="caution">
    <text evidence="4">The sequence shown here is derived from an EMBL/GenBank/DDBJ whole genome shotgun (WGS) entry which is preliminary data.</text>
</comment>
<dbReference type="Pfam" id="PF07716">
    <property type="entry name" value="bZIP_2"/>
    <property type="match status" value="1"/>
</dbReference>
<evidence type="ECO:0000256" key="1">
    <source>
        <dbReference type="SAM" id="MobiDB-lite"/>
    </source>
</evidence>
<dbReference type="Pfam" id="PF00582">
    <property type="entry name" value="Usp"/>
    <property type="match status" value="1"/>
</dbReference>
<keyword evidence="4" id="KW-0675">Receptor</keyword>
<reference evidence="4" key="2">
    <citation type="submission" date="2023-05" db="EMBL/GenBank/DDBJ databases">
        <authorList>
            <person name="Schelkunov M.I."/>
        </authorList>
    </citation>
    <scope>NUCLEOTIDE SEQUENCE</scope>
    <source>
        <strain evidence="4">Hsosn_3</strain>
        <tissue evidence="4">Leaf</tissue>
    </source>
</reference>
<dbReference type="InterPro" id="IPR046958">
    <property type="entry name" value="RBK1/2/STUNTED"/>
</dbReference>
<dbReference type="FunFam" id="3.30.200.20:FF:000268">
    <property type="entry name" value="probable receptor-like serine/threonine-protein kinase At5g57670"/>
    <property type="match status" value="1"/>
</dbReference>
<reference evidence="4" key="1">
    <citation type="submission" date="2023-02" db="EMBL/GenBank/DDBJ databases">
        <title>Genome of toxic invasive species Heracleum sosnowskyi carries increased number of genes despite the absence of recent whole-genome duplications.</title>
        <authorList>
            <person name="Schelkunov M."/>
            <person name="Shtratnikova V."/>
            <person name="Makarenko M."/>
            <person name="Klepikova A."/>
            <person name="Omelchenko D."/>
            <person name="Novikova G."/>
            <person name="Obukhova E."/>
            <person name="Bogdanov V."/>
            <person name="Penin A."/>
            <person name="Logacheva M."/>
        </authorList>
    </citation>
    <scope>NUCLEOTIDE SEQUENCE</scope>
    <source>
        <strain evidence="4">Hsosn_3</strain>
        <tissue evidence="4">Leaf</tissue>
    </source>
</reference>
<feature type="domain" description="BZIP" evidence="3">
    <location>
        <begin position="758"/>
        <end position="805"/>
    </location>
</feature>
<dbReference type="FunFam" id="1.10.510.10:FF:000284">
    <property type="entry name" value="Putative receptor-like serine/threonine-protein kinase"/>
    <property type="match status" value="1"/>
</dbReference>
<dbReference type="PROSITE" id="PS50217">
    <property type="entry name" value="BZIP"/>
    <property type="match status" value="1"/>
</dbReference>
<dbReference type="SMART" id="SM00220">
    <property type="entry name" value="S_TKc"/>
    <property type="match status" value="1"/>
</dbReference>
<dbReference type="CDD" id="cd14066">
    <property type="entry name" value="STKc_IRAK"/>
    <property type="match status" value="1"/>
</dbReference>
<dbReference type="InterPro" id="IPR011009">
    <property type="entry name" value="Kinase-like_dom_sf"/>
</dbReference>
<dbReference type="InterPro" id="IPR008271">
    <property type="entry name" value="Ser/Thr_kinase_AS"/>
</dbReference>
<dbReference type="Gene3D" id="1.10.510.10">
    <property type="entry name" value="Transferase(Phosphotransferase) domain 1"/>
    <property type="match status" value="1"/>
</dbReference>
<dbReference type="AlphaFoldDB" id="A0AAD8J050"/>
<name>A0AAD8J050_9APIA</name>
<dbReference type="Proteomes" id="UP001237642">
    <property type="component" value="Unassembled WGS sequence"/>
</dbReference>
<dbReference type="PROSITE" id="PS50011">
    <property type="entry name" value="PROTEIN_KINASE_DOM"/>
    <property type="match status" value="1"/>
</dbReference>
<dbReference type="InterPro" id="IPR014729">
    <property type="entry name" value="Rossmann-like_a/b/a_fold"/>
</dbReference>
<dbReference type="Gene3D" id="1.20.5.170">
    <property type="match status" value="1"/>
</dbReference>
<dbReference type="SMART" id="SM00338">
    <property type="entry name" value="BRLZ"/>
    <property type="match status" value="1"/>
</dbReference>
<dbReference type="Gene3D" id="3.40.50.620">
    <property type="entry name" value="HUPs"/>
    <property type="match status" value="1"/>
</dbReference>
<dbReference type="EMBL" id="JAUIZM010000003">
    <property type="protein sequence ID" value="KAK1394866.1"/>
    <property type="molecule type" value="Genomic_DNA"/>
</dbReference>